<dbReference type="SMART" id="SM00131">
    <property type="entry name" value="KU"/>
    <property type="match status" value="1"/>
</dbReference>
<dbReference type="InterPro" id="IPR028150">
    <property type="entry name" value="Lustrin_cystein"/>
</dbReference>
<evidence type="ECO:0000313" key="2">
    <source>
        <dbReference type="EMBL" id="VDM46954.1"/>
    </source>
</evidence>
<dbReference type="PROSITE" id="PS50279">
    <property type="entry name" value="BPTI_KUNITZ_2"/>
    <property type="match status" value="1"/>
</dbReference>
<dbReference type="SMART" id="SM00289">
    <property type="entry name" value="WR1"/>
    <property type="match status" value="7"/>
</dbReference>
<reference evidence="2 3" key="2">
    <citation type="submission" date="2018-11" db="EMBL/GenBank/DDBJ databases">
        <authorList>
            <consortium name="Pathogen Informatics"/>
        </authorList>
    </citation>
    <scope>NUCLEOTIDE SEQUENCE [LARGE SCALE GENOMIC DNA]</scope>
</reference>
<reference evidence="4" key="1">
    <citation type="submission" date="2016-06" db="UniProtKB">
        <authorList>
            <consortium name="WormBaseParasite"/>
        </authorList>
    </citation>
    <scope>IDENTIFICATION</scope>
</reference>
<organism evidence="3 4">
    <name type="scientific">Toxocara canis</name>
    <name type="common">Canine roundworm</name>
    <dbReference type="NCBI Taxonomy" id="6265"/>
    <lineage>
        <taxon>Eukaryota</taxon>
        <taxon>Metazoa</taxon>
        <taxon>Ecdysozoa</taxon>
        <taxon>Nematoda</taxon>
        <taxon>Chromadorea</taxon>
        <taxon>Rhabditida</taxon>
        <taxon>Spirurina</taxon>
        <taxon>Ascaridomorpha</taxon>
        <taxon>Ascaridoidea</taxon>
        <taxon>Toxocaridae</taxon>
        <taxon>Toxocara</taxon>
    </lineage>
</organism>
<dbReference type="InterPro" id="IPR053014">
    <property type="entry name" value="Cuticle_assoc_divergent"/>
</dbReference>
<evidence type="ECO:0000259" key="1">
    <source>
        <dbReference type="PROSITE" id="PS50279"/>
    </source>
</evidence>
<keyword evidence="3" id="KW-1185">Reference proteome</keyword>
<dbReference type="Proteomes" id="UP000050794">
    <property type="component" value="Unassembled WGS sequence"/>
</dbReference>
<dbReference type="InterPro" id="IPR002223">
    <property type="entry name" value="Kunitz_BPTI"/>
</dbReference>
<dbReference type="PANTHER" id="PTHR46339:SF10">
    <property type="entry name" value="BPTI_KUNITZ INHIBITOR DOMAIN-CONTAINING PROTEIN"/>
    <property type="match status" value="1"/>
</dbReference>
<dbReference type="Gene3D" id="4.10.410.10">
    <property type="entry name" value="Pancreatic trypsin inhibitor Kunitz domain"/>
    <property type="match status" value="1"/>
</dbReference>
<dbReference type="WBParaSite" id="TCNE_0001563401-mRNA-1">
    <property type="protein sequence ID" value="TCNE_0001563401-mRNA-1"/>
    <property type="gene ID" value="TCNE_0001563401"/>
</dbReference>
<proteinExistence type="predicted"/>
<dbReference type="Pfam" id="PF14625">
    <property type="entry name" value="Lustrin_cystein"/>
    <property type="match status" value="3"/>
</dbReference>
<accession>A0A183V4G3</accession>
<dbReference type="InterPro" id="IPR006150">
    <property type="entry name" value="Cys_repeat_1"/>
</dbReference>
<dbReference type="PANTHER" id="PTHR46339">
    <property type="entry name" value="PROTEIN CBG15282-RELATED"/>
    <property type="match status" value="1"/>
</dbReference>
<dbReference type="GO" id="GO:0004867">
    <property type="term" value="F:serine-type endopeptidase inhibitor activity"/>
    <property type="evidence" value="ECO:0007669"/>
    <property type="project" value="InterPro"/>
</dbReference>
<gene>
    <name evidence="2" type="ORF">TCNE_LOCUS15633</name>
</gene>
<dbReference type="InterPro" id="IPR036880">
    <property type="entry name" value="Kunitz_BPTI_sf"/>
</dbReference>
<dbReference type="SUPFAM" id="SSF57362">
    <property type="entry name" value="BPTI-like"/>
    <property type="match status" value="1"/>
</dbReference>
<sequence length="430" mass="47227">MELSWYCPSNITISVTCLKGEPIPDRFSANRVLMCTSKSHCPKNYTCTGQKGRKACCPSKAYVCGMPYDASVPCRSVSQSQLWTFNTRKGECESLQEGACANQLNTFASLDQCAEYCIGICSGNLQVHLNPSTAQPQLCDPKQKHGCPIGFDTEYASICCKTQPSCPFTESLALFEAYTSEPVKCAPNGQNPCPDGYTCQQAKNLEQICCTPPLECPFGMRALREQFGHPHICSPGVEGTCPASFICTRSLLNPSRFLCCQPQYRCLMPFLNMDTNKPIQCFPGENKCPPSTNCVATIDDSENVTAVRHHHFHCCHHVNVFICADGHMPLVNAVSGRPRSCSLSSDHCLHCRCNPSNPSACPKEHICEELADGLHACCPNRVVNELLCKEAILFNGVPRRCASWDDNSCNSGKCRIASDSKYYCCKAEPS</sequence>
<dbReference type="AlphaFoldDB" id="A0A183V4G3"/>
<name>A0A183V4G3_TOXCA</name>
<dbReference type="Pfam" id="PF00014">
    <property type="entry name" value="Kunitz_BPTI"/>
    <property type="match status" value="1"/>
</dbReference>
<evidence type="ECO:0000313" key="3">
    <source>
        <dbReference type="Proteomes" id="UP000050794"/>
    </source>
</evidence>
<feature type="domain" description="BPTI/Kunitz inhibitor" evidence="1">
    <location>
        <begin position="64"/>
        <end position="117"/>
    </location>
</feature>
<evidence type="ECO:0000313" key="4">
    <source>
        <dbReference type="WBParaSite" id="TCNE_0001563401-mRNA-1"/>
    </source>
</evidence>
<protein>
    <submittedName>
        <fullName evidence="4">BPTI/Kunitz inhibitor domain-containing protein</fullName>
    </submittedName>
</protein>
<dbReference type="EMBL" id="UYWY01022994">
    <property type="protein sequence ID" value="VDM46954.1"/>
    <property type="molecule type" value="Genomic_DNA"/>
</dbReference>